<dbReference type="PROSITE" id="PS00141">
    <property type="entry name" value="ASP_PROTEASE"/>
    <property type="match status" value="1"/>
</dbReference>
<accession>A0A7R9BLK8</accession>
<dbReference type="EMBL" id="CAJPEX010000693">
    <property type="protein sequence ID" value="CAG0916886.1"/>
    <property type="molecule type" value="Genomic_DNA"/>
</dbReference>
<dbReference type="OrthoDB" id="115183at2759"/>
<dbReference type="InterPro" id="IPR001969">
    <property type="entry name" value="Aspartic_peptidase_AS"/>
</dbReference>
<dbReference type="InterPro" id="IPR021109">
    <property type="entry name" value="Peptidase_aspartic_dom_sf"/>
</dbReference>
<dbReference type="EMBL" id="OA882730">
    <property type="protein sequence ID" value="CAD7276734.1"/>
    <property type="molecule type" value="Genomic_DNA"/>
</dbReference>
<dbReference type="GO" id="GO:0004190">
    <property type="term" value="F:aspartic-type endopeptidase activity"/>
    <property type="evidence" value="ECO:0007669"/>
    <property type="project" value="InterPro"/>
</dbReference>
<dbReference type="GO" id="GO:0006508">
    <property type="term" value="P:proteolysis"/>
    <property type="evidence" value="ECO:0007669"/>
    <property type="project" value="InterPro"/>
</dbReference>
<reference evidence="1" key="1">
    <citation type="submission" date="2020-11" db="EMBL/GenBank/DDBJ databases">
        <authorList>
            <person name="Tran Van P."/>
        </authorList>
    </citation>
    <scope>NUCLEOTIDE SEQUENCE</scope>
</reference>
<evidence type="ECO:0000313" key="1">
    <source>
        <dbReference type="EMBL" id="CAD7276734.1"/>
    </source>
</evidence>
<dbReference type="AlphaFoldDB" id="A0A7R9BLK8"/>
<dbReference type="Proteomes" id="UP000678499">
    <property type="component" value="Unassembled WGS sequence"/>
</dbReference>
<sequence>MAVLCSIPQDTDDSLTIIIGIKNKRVTALIDTGATRSFMATDVAAEVGLTPHPTKAKISAAVLHISADISHSTQKLGYDLFISI</sequence>
<name>A0A7R9BLK8_9CRUS</name>
<proteinExistence type="predicted"/>
<evidence type="ECO:0000313" key="2">
    <source>
        <dbReference type="Proteomes" id="UP000678499"/>
    </source>
</evidence>
<dbReference type="Pfam" id="PF13975">
    <property type="entry name" value="gag-asp_proteas"/>
    <property type="match status" value="1"/>
</dbReference>
<gene>
    <name evidence="1" type="ORF">NMOB1V02_LOCUS4484</name>
</gene>
<dbReference type="SUPFAM" id="SSF50630">
    <property type="entry name" value="Acid proteases"/>
    <property type="match status" value="1"/>
</dbReference>
<organism evidence="1">
    <name type="scientific">Notodromas monacha</name>
    <dbReference type="NCBI Taxonomy" id="399045"/>
    <lineage>
        <taxon>Eukaryota</taxon>
        <taxon>Metazoa</taxon>
        <taxon>Ecdysozoa</taxon>
        <taxon>Arthropoda</taxon>
        <taxon>Crustacea</taxon>
        <taxon>Oligostraca</taxon>
        <taxon>Ostracoda</taxon>
        <taxon>Podocopa</taxon>
        <taxon>Podocopida</taxon>
        <taxon>Cypridocopina</taxon>
        <taxon>Cypridoidea</taxon>
        <taxon>Cyprididae</taxon>
        <taxon>Notodromas</taxon>
    </lineage>
</organism>
<dbReference type="Gene3D" id="2.40.70.10">
    <property type="entry name" value="Acid Proteases"/>
    <property type="match status" value="1"/>
</dbReference>
<protein>
    <submittedName>
        <fullName evidence="1">Uncharacterized protein</fullName>
    </submittedName>
</protein>
<keyword evidence="2" id="KW-1185">Reference proteome</keyword>